<dbReference type="Gene3D" id="1.25.40.10">
    <property type="entry name" value="Tetratricopeptide repeat domain"/>
    <property type="match status" value="1"/>
</dbReference>
<organism evidence="1 2">
    <name type="scientific">Diversispora eburnea</name>
    <dbReference type="NCBI Taxonomy" id="1213867"/>
    <lineage>
        <taxon>Eukaryota</taxon>
        <taxon>Fungi</taxon>
        <taxon>Fungi incertae sedis</taxon>
        <taxon>Mucoromycota</taxon>
        <taxon>Glomeromycotina</taxon>
        <taxon>Glomeromycetes</taxon>
        <taxon>Diversisporales</taxon>
        <taxon>Diversisporaceae</taxon>
        <taxon>Diversispora</taxon>
    </lineage>
</organism>
<gene>
    <name evidence="1" type="ORF">DEBURN_LOCUS7001</name>
</gene>
<dbReference type="InterPro" id="IPR006597">
    <property type="entry name" value="Sel1-like"/>
</dbReference>
<dbReference type="OrthoDB" id="272077at2759"/>
<name>A0A9N9FN05_9GLOM</name>
<comment type="caution">
    <text evidence="1">The sequence shown here is derived from an EMBL/GenBank/DDBJ whole genome shotgun (WGS) entry which is preliminary data.</text>
</comment>
<accession>A0A9N9FN05</accession>
<reference evidence="1" key="1">
    <citation type="submission" date="2021-06" db="EMBL/GenBank/DDBJ databases">
        <authorList>
            <person name="Kallberg Y."/>
            <person name="Tangrot J."/>
            <person name="Rosling A."/>
        </authorList>
    </citation>
    <scope>NUCLEOTIDE SEQUENCE</scope>
    <source>
        <strain evidence="1">AZ414A</strain>
    </source>
</reference>
<protein>
    <submittedName>
        <fullName evidence="1">8291_t:CDS:1</fullName>
    </submittedName>
</protein>
<dbReference type="InterPro" id="IPR011990">
    <property type="entry name" value="TPR-like_helical_dom_sf"/>
</dbReference>
<dbReference type="Proteomes" id="UP000789706">
    <property type="component" value="Unassembled WGS sequence"/>
</dbReference>
<proteinExistence type="predicted"/>
<dbReference type="Pfam" id="PF08238">
    <property type="entry name" value="Sel1"/>
    <property type="match status" value="2"/>
</dbReference>
<keyword evidence="2" id="KW-1185">Reference proteome</keyword>
<dbReference type="SUPFAM" id="SSF81901">
    <property type="entry name" value="HCP-like"/>
    <property type="match status" value="1"/>
</dbReference>
<evidence type="ECO:0000313" key="1">
    <source>
        <dbReference type="EMBL" id="CAG8548925.1"/>
    </source>
</evidence>
<evidence type="ECO:0000313" key="2">
    <source>
        <dbReference type="Proteomes" id="UP000789706"/>
    </source>
</evidence>
<sequence length="95" mass="11151">MEIVMNIDVNVDKDKKEAIKWNFKGAEKGDPKAQFDLGRFCTVYDENQYLYEGRGTVQDITKAIYWLNKANENRNRDVNGLLNEVIEVIDRMIFM</sequence>
<dbReference type="AlphaFoldDB" id="A0A9N9FN05"/>
<dbReference type="EMBL" id="CAJVPK010000783">
    <property type="protein sequence ID" value="CAG8548925.1"/>
    <property type="molecule type" value="Genomic_DNA"/>
</dbReference>